<gene>
    <name evidence="2" type="ORF">MNEG_16241</name>
</gene>
<keyword evidence="3" id="KW-1185">Reference proteome</keyword>
<dbReference type="OrthoDB" id="559168at2759"/>
<dbReference type="GeneID" id="25733981"/>
<dbReference type="Proteomes" id="UP000054498">
    <property type="component" value="Unassembled WGS sequence"/>
</dbReference>
<feature type="region of interest" description="Disordered" evidence="1">
    <location>
        <begin position="143"/>
        <end position="165"/>
    </location>
</feature>
<protein>
    <submittedName>
        <fullName evidence="2">Uncharacterized protein</fullName>
    </submittedName>
</protein>
<organism evidence="2 3">
    <name type="scientific">Monoraphidium neglectum</name>
    <dbReference type="NCBI Taxonomy" id="145388"/>
    <lineage>
        <taxon>Eukaryota</taxon>
        <taxon>Viridiplantae</taxon>
        <taxon>Chlorophyta</taxon>
        <taxon>core chlorophytes</taxon>
        <taxon>Chlorophyceae</taxon>
        <taxon>CS clade</taxon>
        <taxon>Sphaeropleales</taxon>
        <taxon>Selenastraceae</taxon>
        <taxon>Monoraphidium</taxon>
    </lineage>
</organism>
<proteinExistence type="predicted"/>
<name>A0A0D2K6C7_9CHLO</name>
<accession>A0A0D2K6C7</accession>
<evidence type="ECO:0000256" key="1">
    <source>
        <dbReference type="SAM" id="MobiDB-lite"/>
    </source>
</evidence>
<dbReference type="RefSeq" id="XP_013890743.1">
    <property type="nucleotide sequence ID" value="XM_014035289.1"/>
</dbReference>
<dbReference type="EMBL" id="KK106362">
    <property type="protein sequence ID" value="KIY91723.1"/>
    <property type="molecule type" value="Genomic_DNA"/>
</dbReference>
<dbReference type="KEGG" id="mng:MNEG_16241"/>
<evidence type="ECO:0000313" key="2">
    <source>
        <dbReference type="EMBL" id="KIY91723.1"/>
    </source>
</evidence>
<evidence type="ECO:0000313" key="3">
    <source>
        <dbReference type="Proteomes" id="UP000054498"/>
    </source>
</evidence>
<sequence>MGEKEACMEAIKASMEDFREWNQSIYNAGRPLEMRQQGTKTWEATKQRVHEYLGYLYNFKGVKRPQLANYLDAQAFADFMAFVTARGVDKAGHTKAVHAAVRVVAWLKCQPINQVMGDEIKEHLDWLKNMGLNWGPTWCLGQRQRSQRTSRSKAGGWTPPSSWRG</sequence>
<reference evidence="2 3" key="1">
    <citation type="journal article" date="2013" name="BMC Genomics">
        <title>Reconstruction of the lipid metabolism for the microalga Monoraphidium neglectum from its genome sequence reveals characteristics suitable for biofuel production.</title>
        <authorList>
            <person name="Bogen C."/>
            <person name="Al-Dilaimi A."/>
            <person name="Albersmeier A."/>
            <person name="Wichmann J."/>
            <person name="Grundmann M."/>
            <person name="Rupp O."/>
            <person name="Lauersen K.J."/>
            <person name="Blifernez-Klassen O."/>
            <person name="Kalinowski J."/>
            <person name="Goesmann A."/>
            <person name="Mussgnug J.H."/>
            <person name="Kruse O."/>
        </authorList>
    </citation>
    <scope>NUCLEOTIDE SEQUENCE [LARGE SCALE GENOMIC DNA]</scope>
    <source>
        <strain evidence="2 3">SAG 48.87</strain>
    </source>
</reference>
<dbReference type="AlphaFoldDB" id="A0A0D2K6C7"/>